<gene>
    <name evidence="2" type="ORF">BN9_069360</name>
</gene>
<evidence type="ECO:0000313" key="3">
    <source>
        <dbReference type="Proteomes" id="UP000053237"/>
    </source>
</evidence>
<dbReference type="EMBL" id="CAIX01000115">
    <property type="protein sequence ID" value="CCI46008.1"/>
    <property type="molecule type" value="Genomic_DNA"/>
</dbReference>
<proteinExistence type="predicted"/>
<dbReference type="OrthoDB" id="7451790at2759"/>
<evidence type="ECO:0000313" key="2">
    <source>
        <dbReference type="EMBL" id="CCI46008.1"/>
    </source>
</evidence>
<dbReference type="InParanoid" id="A0A024GI48"/>
<evidence type="ECO:0000256" key="1">
    <source>
        <dbReference type="SAM" id="MobiDB-lite"/>
    </source>
</evidence>
<dbReference type="AlphaFoldDB" id="A0A024GI48"/>
<comment type="caution">
    <text evidence="2">The sequence shown here is derived from an EMBL/GenBank/DDBJ whole genome shotgun (WGS) entry which is preliminary data.</text>
</comment>
<name>A0A024GI48_9STRA</name>
<feature type="compositionally biased region" description="Low complexity" evidence="1">
    <location>
        <begin position="13"/>
        <end position="46"/>
    </location>
</feature>
<feature type="region of interest" description="Disordered" evidence="1">
    <location>
        <begin position="1"/>
        <end position="65"/>
    </location>
</feature>
<keyword evidence="3" id="KW-1185">Reference proteome</keyword>
<reference evidence="2 3" key="1">
    <citation type="submission" date="2012-05" db="EMBL/GenBank/DDBJ databases">
        <title>Recombination and specialization in a pathogen metapopulation.</title>
        <authorList>
            <person name="Gardiner A."/>
            <person name="Kemen E."/>
            <person name="Schultz-Larsen T."/>
            <person name="MacLean D."/>
            <person name="Van Oosterhout C."/>
            <person name="Jones J.D.G."/>
        </authorList>
    </citation>
    <scope>NUCLEOTIDE SEQUENCE [LARGE SCALE GENOMIC DNA]</scope>
    <source>
        <strain evidence="2 3">Ac Nc2</strain>
    </source>
</reference>
<accession>A0A024GI48</accession>
<protein>
    <submittedName>
        <fullName evidence="2">Uncharacterized protein</fullName>
    </submittedName>
</protein>
<dbReference type="Proteomes" id="UP000053237">
    <property type="component" value="Unassembled WGS sequence"/>
</dbReference>
<sequence length="308" mass="36221">MEKKNSQVEPIHTHLTSTTSTQSLLPTKAADGSNSHQSHSQPSQCQEASCHDHPSNFVSSPEGKKGEIKSNAAIRNLKGLTDQIATMRKYMNVWIVREQGRREASAKRIQRWYLHVLQKEQIVRACHTSFKSRMDRMYGSLDRRVLYNIAAILIQTRWRAFWKEFERYRLPYLMYKGIRSKINEFRFTQFAKHLGQSCERIRVVERAVVIHEFALGTFWEELRQYRIFFRHRLIRAVTKLQRSWRRKKDGKRCRVGPTYCVYRQLRLRIDQQDAEITALKVQIAGIVQQLKDTALPNDTTDQLFVVPG</sequence>
<organism evidence="2 3">
    <name type="scientific">Albugo candida</name>
    <dbReference type="NCBI Taxonomy" id="65357"/>
    <lineage>
        <taxon>Eukaryota</taxon>
        <taxon>Sar</taxon>
        <taxon>Stramenopiles</taxon>
        <taxon>Oomycota</taxon>
        <taxon>Peronosporomycetes</taxon>
        <taxon>Albuginales</taxon>
        <taxon>Albuginaceae</taxon>
        <taxon>Albugo</taxon>
    </lineage>
</organism>